<comment type="caution">
    <text evidence="1">The sequence shown here is derived from an EMBL/GenBank/DDBJ whole genome shotgun (WGS) entry which is preliminary data.</text>
</comment>
<dbReference type="EMBL" id="JACHCB010000001">
    <property type="protein sequence ID" value="MBB6107644.1"/>
    <property type="molecule type" value="Genomic_DNA"/>
</dbReference>
<evidence type="ECO:0000313" key="1">
    <source>
        <dbReference type="EMBL" id="MBB6107644.1"/>
    </source>
</evidence>
<reference evidence="1 2" key="1">
    <citation type="submission" date="2020-08" db="EMBL/GenBank/DDBJ databases">
        <title>Genomic Encyclopedia of Type Strains, Phase IV (KMG-V): Genome sequencing to study the core and pangenomes of soil and plant-associated prokaryotes.</title>
        <authorList>
            <person name="Whitman W."/>
        </authorList>
    </citation>
    <scope>NUCLEOTIDE SEQUENCE [LARGE SCALE GENOMIC DNA]</scope>
    <source>
        <strain evidence="1 2">ANJLi2</strain>
    </source>
</reference>
<dbReference type="Proteomes" id="UP000541583">
    <property type="component" value="Unassembled WGS sequence"/>
</dbReference>
<evidence type="ECO:0008006" key="3">
    <source>
        <dbReference type="Google" id="ProtNLM"/>
    </source>
</evidence>
<sequence>MKNKKMPITNIWSKTFQICWVTNDFDHAKDLLKDKFDIPQFMVMHDLVPIDQIYEGKATTDCKMTAGWANGGNFDLELIQPTGGPILEMYGEQLSKDKFDMKFHHMGTRFDDDLDGYYQAIEALQSKGFEMKISAGIKDLTKYCYFDMRELLGHYLELIYFNQAGVDLMQTLLTNDFKGE</sequence>
<dbReference type="SUPFAM" id="SSF54593">
    <property type="entry name" value="Glyoxalase/Bleomycin resistance protein/Dihydroxybiphenyl dioxygenase"/>
    <property type="match status" value="1"/>
</dbReference>
<accession>A0ABR6PD16</accession>
<proteinExistence type="predicted"/>
<dbReference type="InterPro" id="IPR029068">
    <property type="entry name" value="Glyas_Bleomycin-R_OHBP_Dase"/>
</dbReference>
<gene>
    <name evidence="1" type="ORF">HDF23_000374</name>
</gene>
<protein>
    <recommendedName>
        <fullName evidence="3">Glyoxalase/Bleomycin resistance protein/Dioxygenase superfamily protein</fullName>
    </recommendedName>
</protein>
<organism evidence="1 2">
    <name type="scientific">Mucilaginibacter lappiensis</name>
    <dbReference type="NCBI Taxonomy" id="354630"/>
    <lineage>
        <taxon>Bacteria</taxon>
        <taxon>Pseudomonadati</taxon>
        <taxon>Bacteroidota</taxon>
        <taxon>Sphingobacteriia</taxon>
        <taxon>Sphingobacteriales</taxon>
        <taxon>Sphingobacteriaceae</taxon>
        <taxon>Mucilaginibacter</taxon>
    </lineage>
</organism>
<keyword evidence="2" id="KW-1185">Reference proteome</keyword>
<evidence type="ECO:0000313" key="2">
    <source>
        <dbReference type="Proteomes" id="UP000541583"/>
    </source>
</evidence>
<dbReference type="Gene3D" id="3.10.180.10">
    <property type="entry name" value="2,3-Dihydroxybiphenyl 1,2-Dioxygenase, domain 1"/>
    <property type="match status" value="1"/>
</dbReference>
<dbReference type="RefSeq" id="WP_076369931.1">
    <property type="nucleotide sequence ID" value="NZ_FTMG01000001.1"/>
</dbReference>
<name>A0ABR6PD16_9SPHI</name>